<dbReference type="STRING" id="945553.A0A0D2KFW7"/>
<accession>A0A0D2KFW7</accession>
<dbReference type="EMBL" id="KN817751">
    <property type="protein sequence ID" value="KJA13347.1"/>
    <property type="molecule type" value="Genomic_DNA"/>
</dbReference>
<protein>
    <submittedName>
        <fullName evidence="2">Uncharacterized protein</fullName>
    </submittedName>
</protein>
<reference evidence="3" key="1">
    <citation type="submission" date="2014-04" db="EMBL/GenBank/DDBJ databases">
        <title>Evolutionary Origins and Diversification of the Mycorrhizal Mutualists.</title>
        <authorList>
            <consortium name="DOE Joint Genome Institute"/>
            <consortium name="Mycorrhizal Genomics Consortium"/>
            <person name="Kohler A."/>
            <person name="Kuo A."/>
            <person name="Nagy L.G."/>
            <person name="Floudas D."/>
            <person name="Copeland A."/>
            <person name="Barry K.W."/>
            <person name="Cichocki N."/>
            <person name="Veneault-Fourrey C."/>
            <person name="LaButti K."/>
            <person name="Lindquist E.A."/>
            <person name="Lipzen A."/>
            <person name="Lundell T."/>
            <person name="Morin E."/>
            <person name="Murat C."/>
            <person name="Riley R."/>
            <person name="Ohm R."/>
            <person name="Sun H."/>
            <person name="Tunlid A."/>
            <person name="Henrissat B."/>
            <person name="Grigoriev I.V."/>
            <person name="Hibbett D.S."/>
            <person name="Martin F."/>
        </authorList>
    </citation>
    <scope>NUCLEOTIDE SEQUENCE [LARGE SCALE GENOMIC DNA]</scope>
    <source>
        <strain evidence="3">FD-334 SS-4</strain>
    </source>
</reference>
<gene>
    <name evidence="2" type="ORF">HYPSUDRAFT_209616</name>
</gene>
<proteinExistence type="predicted"/>
<feature type="compositionally biased region" description="Basic residues" evidence="1">
    <location>
        <begin position="304"/>
        <end position="314"/>
    </location>
</feature>
<name>A0A0D2KFW7_HYPSF</name>
<keyword evidence="3" id="KW-1185">Reference proteome</keyword>
<dbReference type="Gene3D" id="1.20.190.50">
    <property type="match status" value="1"/>
</dbReference>
<sequence length="506" mass="56754">MDAITDQTFEQFKKQIASIQCRLLYFEQQMIVMISHYEEKEPEAASLHKKRMEAAGEELRKITQNNTEAILVLEEQQALNAACKDKHQHIMKHLRRSYDRKVKELGIKLTESHLFNKRMQNAGAASSSCGGERQRRWESSKAIELKAISTLQQRVGDWEIKRTQIGMLTSRPYEHRAAYLSGDAATDARVCAGEPKKAQHPSSPTTSSFPHCVVEKGSDELRNLWVDGDDEWGKGALKVPESLKIVAVVESSTSSSIAQLARSVRGRAAGCQPSSFQPVASVTSSHSTRRSSSRSRSAPEGPHTCKRPRARRPARRDCDRGTHDREHVRRAAAESMHASTVGHRALETLLLRSVEWTAFFEHTHAMVLEQATVILRNLLGAGHVQVSQTMLPAELTVIDEPEEIATEYLHNASNHGRSMQGPAPTRHARASSIEEYRGLIDREHDQMMKLLTNLNRALELPNVVVDSRYKVYEDFMHEAGRTLTEYLGAVRQAISALLGAWGFRSV</sequence>
<dbReference type="OrthoDB" id="3098at2759"/>
<feature type="region of interest" description="Disordered" evidence="1">
    <location>
        <begin position="269"/>
        <end position="326"/>
    </location>
</feature>
<feature type="compositionally biased region" description="Basic and acidic residues" evidence="1">
    <location>
        <begin position="315"/>
        <end position="326"/>
    </location>
</feature>
<evidence type="ECO:0000313" key="3">
    <source>
        <dbReference type="Proteomes" id="UP000054270"/>
    </source>
</evidence>
<organism evidence="2 3">
    <name type="scientific">Hypholoma sublateritium (strain FD-334 SS-4)</name>
    <dbReference type="NCBI Taxonomy" id="945553"/>
    <lineage>
        <taxon>Eukaryota</taxon>
        <taxon>Fungi</taxon>
        <taxon>Dikarya</taxon>
        <taxon>Basidiomycota</taxon>
        <taxon>Agaricomycotina</taxon>
        <taxon>Agaricomycetes</taxon>
        <taxon>Agaricomycetidae</taxon>
        <taxon>Agaricales</taxon>
        <taxon>Agaricineae</taxon>
        <taxon>Strophariaceae</taxon>
        <taxon>Hypholoma</taxon>
    </lineage>
</organism>
<evidence type="ECO:0000256" key="1">
    <source>
        <dbReference type="SAM" id="MobiDB-lite"/>
    </source>
</evidence>
<dbReference type="AlphaFoldDB" id="A0A0D2KFW7"/>
<dbReference type="Proteomes" id="UP000054270">
    <property type="component" value="Unassembled WGS sequence"/>
</dbReference>
<evidence type="ECO:0000313" key="2">
    <source>
        <dbReference type="EMBL" id="KJA13347.1"/>
    </source>
</evidence>